<sequence>MPYYLYEVPVLKYSEERNWPTEAEALSAIKHVARRCVADGAAKDQKLILKEKSSGEILYEGALSEASKPLPPKAS</sequence>
<dbReference type="Proteomes" id="UP000001695">
    <property type="component" value="Chromosome"/>
</dbReference>
<gene>
    <name evidence="1" type="ordered locus">Bind_2316</name>
</gene>
<dbReference type="AlphaFoldDB" id="B2IHE4"/>
<protein>
    <submittedName>
        <fullName evidence="1">Uncharacterized protein</fullName>
    </submittedName>
</protein>
<evidence type="ECO:0000313" key="2">
    <source>
        <dbReference type="Proteomes" id="UP000001695"/>
    </source>
</evidence>
<proteinExistence type="predicted"/>
<reference evidence="2" key="1">
    <citation type="submission" date="2008-03" db="EMBL/GenBank/DDBJ databases">
        <title>Complete sequence of chromosome of Beijerinckia indica subsp. indica ATCC 9039.</title>
        <authorList>
            <consortium name="US DOE Joint Genome Institute"/>
            <person name="Copeland A."/>
            <person name="Lucas S."/>
            <person name="Lapidus A."/>
            <person name="Glavina del Rio T."/>
            <person name="Dalin E."/>
            <person name="Tice H."/>
            <person name="Bruce D."/>
            <person name="Goodwin L."/>
            <person name="Pitluck S."/>
            <person name="LaButti K."/>
            <person name="Schmutz J."/>
            <person name="Larimer F."/>
            <person name="Land M."/>
            <person name="Hauser L."/>
            <person name="Kyrpides N."/>
            <person name="Mikhailova N."/>
            <person name="Dunfield P.F."/>
            <person name="Dedysh S.N."/>
            <person name="Liesack W."/>
            <person name="Saw J.H."/>
            <person name="Alam M."/>
            <person name="Chen Y."/>
            <person name="Murrell J.C."/>
            <person name="Richardson P."/>
        </authorList>
    </citation>
    <scope>NUCLEOTIDE SEQUENCE [LARGE SCALE GENOMIC DNA]</scope>
    <source>
        <strain evidence="2">ATCC 9039 / DSM 1715 / NCIMB 8712</strain>
    </source>
</reference>
<dbReference type="STRING" id="395963.Bind_2316"/>
<accession>B2IHE4</accession>
<evidence type="ECO:0000313" key="1">
    <source>
        <dbReference type="EMBL" id="ACB95929.1"/>
    </source>
</evidence>
<name>B2IHE4_BEII9</name>
<reference evidence="1 2" key="2">
    <citation type="journal article" date="2010" name="J. Bacteriol.">
        <title>Complete genome sequence of Beijerinckia indica subsp. indica.</title>
        <authorList>
            <person name="Tamas I."/>
            <person name="Dedysh S.N."/>
            <person name="Liesack W."/>
            <person name="Stott M.B."/>
            <person name="Alam M."/>
            <person name="Murrell J.C."/>
            <person name="Dunfield P.F."/>
        </authorList>
    </citation>
    <scope>NUCLEOTIDE SEQUENCE [LARGE SCALE GENOMIC DNA]</scope>
    <source>
        <strain evidence="2">ATCC 9039 / DSM 1715 / NCIMB 8712</strain>
    </source>
</reference>
<dbReference type="EMBL" id="CP001016">
    <property type="protein sequence ID" value="ACB95929.1"/>
    <property type="molecule type" value="Genomic_DNA"/>
</dbReference>
<organism evidence="1 2">
    <name type="scientific">Beijerinckia indica subsp. indica (strain ATCC 9039 / DSM 1715 / NCIMB 8712)</name>
    <dbReference type="NCBI Taxonomy" id="395963"/>
    <lineage>
        <taxon>Bacteria</taxon>
        <taxon>Pseudomonadati</taxon>
        <taxon>Pseudomonadota</taxon>
        <taxon>Alphaproteobacteria</taxon>
        <taxon>Hyphomicrobiales</taxon>
        <taxon>Beijerinckiaceae</taxon>
        <taxon>Beijerinckia</taxon>
    </lineage>
</organism>
<dbReference type="eggNOG" id="ENOG5033FIV">
    <property type="taxonomic scope" value="Bacteria"/>
</dbReference>
<dbReference type="KEGG" id="bid:Bind_2316"/>
<dbReference type="RefSeq" id="WP_012385282.1">
    <property type="nucleotide sequence ID" value="NC_010581.1"/>
</dbReference>
<dbReference type="HOGENOM" id="CLU_2663659_0_0_5"/>
<keyword evidence="2" id="KW-1185">Reference proteome</keyword>
<dbReference type="OrthoDB" id="8450565at2"/>